<feature type="compositionally biased region" description="Basic and acidic residues" evidence="5">
    <location>
        <begin position="195"/>
        <end position="205"/>
    </location>
</feature>
<feature type="non-terminal residue" evidence="8">
    <location>
        <position position="457"/>
    </location>
</feature>
<comment type="similarity">
    <text evidence="2">Belongs to the CBF/MAK21 family.</text>
</comment>
<dbReference type="Pfam" id="PF07540">
    <property type="entry name" value="NOC3p"/>
    <property type="match status" value="1"/>
</dbReference>
<evidence type="ECO:0008006" key="10">
    <source>
        <dbReference type="Google" id="ProtNLM"/>
    </source>
</evidence>
<name>A0AAD5WZF3_9FUNG</name>
<comment type="subcellular location">
    <subcellularLocation>
        <location evidence="1">Nucleus</location>
        <location evidence="1">Nucleolus</location>
    </subcellularLocation>
</comment>
<evidence type="ECO:0000256" key="5">
    <source>
        <dbReference type="SAM" id="MobiDB-lite"/>
    </source>
</evidence>
<evidence type="ECO:0000256" key="1">
    <source>
        <dbReference type="ARBA" id="ARBA00004604"/>
    </source>
</evidence>
<dbReference type="PANTHER" id="PTHR14428:SF5">
    <property type="entry name" value="NUCLEOLAR COMPLEX PROTEIN 3 HOMOLOG"/>
    <property type="match status" value="1"/>
</dbReference>
<dbReference type="GO" id="GO:0005730">
    <property type="term" value="C:nucleolus"/>
    <property type="evidence" value="ECO:0007669"/>
    <property type="project" value="UniProtKB-SubCell"/>
</dbReference>
<evidence type="ECO:0000259" key="7">
    <source>
        <dbReference type="Pfam" id="PF07540"/>
    </source>
</evidence>
<feature type="compositionally biased region" description="Basic residues" evidence="5">
    <location>
        <begin position="206"/>
        <end position="224"/>
    </location>
</feature>
<evidence type="ECO:0000313" key="8">
    <source>
        <dbReference type="EMBL" id="KAJ3030242.1"/>
    </source>
</evidence>
<dbReference type="PANTHER" id="PTHR14428">
    <property type="entry name" value="NUCLEOLAR COMPLEX PROTEIN 3"/>
    <property type="match status" value="1"/>
</dbReference>
<feature type="domain" description="CCAAT-binding factor" evidence="6">
    <location>
        <begin position="334"/>
        <end position="455"/>
    </location>
</feature>
<sequence>INQLRTLREIGKSKDLKVQQLALLSQLAVYKDIIPGYRIRSLTAEEQSVKVSKDVKKLREYEQALLRNYQEYLQSLENTVRARIKSPTPLTTPLLLTALHSLTTLLTTHPHFNFRLNLMTAIVSRTLLPPSHPLPQIVPLCTSSLSSLFAGDEEGEATLEAVKMIAKGVKEKGYRVREEVVRCLLWVRVGDVEKGEKGKDEGKVGEKRKKKEEHVSRKMRKVGKKEREVEKEMKEAEAVWDRGEVEKRQTETLKYIFLTYFRILKNVPTSDLVPAVLEGLARFAHLISVDFFADLLETLKSISETQFVNFVEGDDDEGGKARKDDKDRARSAFHCVIAAFQLLSGQGEALNLDLTTFYTSFYAHLARLPLSPYTSTPPPSSRTKHASQISNAPTQQIFNISTTDAPTSTIELMIQGFELMFFKKRQVPVERVRSFVKRVCGVALNLRVEETLAVLGV</sequence>
<feature type="region of interest" description="Disordered" evidence="5">
    <location>
        <begin position="195"/>
        <end position="226"/>
    </location>
</feature>
<gene>
    <name evidence="8" type="ORF">HK097_005648</name>
</gene>
<dbReference type="InterPro" id="IPR016903">
    <property type="entry name" value="Nucleolar_cplx-assoc_3"/>
</dbReference>
<dbReference type="InterPro" id="IPR011501">
    <property type="entry name" value="Noc3_N"/>
</dbReference>
<keyword evidence="3" id="KW-0175">Coiled coil</keyword>
<dbReference type="GO" id="GO:0003682">
    <property type="term" value="F:chromatin binding"/>
    <property type="evidence" value="ECO:0007669"/>
    <property type="project" value="TreeGrafter"/>
</dbReference>
<dbReference type="Proteomes" id="UP001212841">
    <property type="component" value="Unassembled WGS sequence"/>
</dbReference>
<protein>
    <recommendedName>
        <fullName evidence="10">Nucleolar complex-associated protein 3</fullName>
    </recommendedName>
</protein>
<comment type="caution">
    <text evidence="8">The sequence shown here is derived from an EMBL/GenBank/DDBJ whole genome shotgun (WGS) entry which is preliminary data.</text>
</comment>
<evidence type="ECO:0000313" key="9">
    <source>
        <dbReference type="Proteomes" id="UP001212841"/>
    </source>
</evidence>
<organism evidence="8 9">
    <name type="scientific">Rhizophlyctis rosea</name>
    <dbReference type="NCBI Taxonomy" id="64517"/>
    <lineage>
        <taxon>Eukaryota</taxon>
        <taxon>Fungi</taxon>
        <taxon>Fungi incertae sedis</taxon>
        <taxon>Chytridiomycota</taxon>
        <taxon>Chytridiomycota incertae sedis</taxon>
        <taxon>Chytridiomycetes</taxon>
        <taxon>Rhizophlyctidales</taxon>
        <taxon>Rhizophlyctidaceae</taxon>
        <taxon>Rhizophlyctis</taxon>
    </lineage>
</organism>
<dbReference type="GO" id="GO:0006270">
    <property type="term" value="P:DNA replication initiation"/>
    <property type="evidence" value="ECO:0007669"/>
    <property type="project" value="TreeGrafter"/>
</dbReference>
<keyword evidence="9" id="KW-1185">Reference proteome</keyword>
<evidence type="ECO:0000256" key="4">
    <source>
        <dbReference type="ARBA" id="ARBA00023242"/>
    </source>
</evidence>
<dbReference type="Pfam" id="PF03914">
    <property type="entry name" value="CBF"/>
    <property type="match status" value="1"/>
</dbReference>
<dbReference type="EMBL" id="JADGJD010002646">
    <property type="protein sequence ID" value="KAJ3030242.1"/>
    <property type="molecule type" value="Genomic_DNA"/>
</dbReference>
<reference evidence="8" key="1">
    <citation type="submission" date="2020-05" db="EMBL/GenBank/DDBJ databases">
        <title>Phylogenomic resolution of chytrid fungi.</title>
        <authorList>
            <person name="Stajich J.E."/>
            <person name="Amses K."/>
            <person name="Simmons R."/>
            <person name="Seto K."/>
            <person name="Myers J."/>
            <person name="Bonds A."/>
            <person name="Quandt C.A."/>
            <person name="Barry K."/>
            <person name="Liu P."/>
            <person name="Grigoriev I."/>
            <person name="Longcore J.E."/>
            <person name="James T.Y."/>
        </authorList>
    </citation>
    <scope>NUCLEOTIDE SEQUENCE</scope>
    <source>
        <strain evidence="8">JEL0318</strain>
    </source>
</reference>
<evidence type="ECO:0000256" key="3">
    <source>
        <dbReference type="ARBA" id="ARBA00023054"/>
    </source>
</evidence>
<evidence type="ECO:0000259" key="6">
    <source>
        <dbReference type="Pfam" id="PF03914"/>
    </source>
</evidence>
<accession>A0AAD5WZF3</accession>
<dbReference type="InterPro" id="IPR005612">
    <property type="entry name" value="CCAAT-binding_factor"/>
</dbReference>
<feature type="non-terminal residue" evidence="8">
    <location>
        <position position="1"/>
    </location>
</feature>
<proteinExistence type="inferred from homology"/>
<feature type="domain" description="Nucleolar complex-associated protein 3 N-terminal" evidence="7">
    <location>
        <begin position="1"/>
        <end position="72"/>
    </location>
</feature>
<keyword evidence="4" id="KW-0539">Nucleus</keyword>
<evidence type="ECO:0000256" key="2">
    <source>
        <dbReference type="ARBA" id="ARBA00007797"/>
    </source>
</evidence>
<dbReference type="AlphaFoldDB" id="A0AAD5WZF3"/>